<dbReference type="Pfam" id="PF00946">
    <property type="entry name" value="Mononeg_RNA_pol"/>
    <property type="match status" value="1"/>
</dbReference>
<dbReference type="GO" id="GO:0003968">
    <property type="term" value="F:RNA-directed RNA polymerase activity"/>
    <property type="evidence" value="ECO:0007669"/>
    <property type="project" value="InterPro"/>
</dbReference>
<keyword evidence="2" id="KW-1185">Reference proteome</keyword>
<dbReference type="PROSITE" id="PS50526">
    <property type="entry name" value="RDRP_SSRNA_NEG_NONSEG"/>
    <property type="match status" value="1"/>
</dbReference>
<evidence type="ECO:0000313" key="2">
    <source>
        <dbReference type="Proteomes" id="UP000046395"/>
    </source>
</evidence>
<proteinExistence type="predicted"/>
<dbReference type="GO" id="GO:0005524">
    <property type="term" value="F:ATP binding"/>
    <property type="evidence" value="ECO:0007669"/>
    <property type="project" value="InterPro"/>
</dbReference>
<protein>
    <submittedName>
        <fullName evidence="3">RdRp catalytic domain-containing protein</fullName>
    </submittedName>
</protein>
<evidence type="ECO:0000313" key="3">
    <source>
        <dbReference type="WBParaSite" id="TMUE_2000008533.1"/>
    </source>
</evidence>
<sequence length="144" mass="16153">MFYLVSRYRFPPGVTQGNRLNPLESAYIWYQDSSGKEGIRQKGWTLATVGGLLYVETLTGVYGTITGQGDNQVIVAMFPETPGSSREEYVQNCSADLQERVEFYLKILPDTFNSIGLPVKLGSYRSYRLRKGSAIPRRCAPNVD</sequence>
<dbReference type="WBParaSite" id="TMUE_2000008533.1">
    <property type="protein sequence ID" value="TMUE_2000008533.1"/>
    <property type="gene ID" value="WBGene00293368"/>
</dbReference>
<dbReference type="InterPro" id="IPR014023">
    <property type="entry name" value="Mononeg_RNA_pol_cat"/>
</dbReference>
<feature type="domain" description="RdRp catalytic" evidence="1">
    <location>
        <begin position="1"/>
        <end position="140"/>
    </location>
</feature>
<evidence type="ECO:0000259" key="1">
    <source>
        <dbReference type="PROSITE" id="PS50526"/>
    </source>
</evidence>
<organism evidence="2 3">
    <name type="scientific">Trichuris muris</name>
    <name type="common">Mouse whipworm</name>
    <dbReference type="NCBI Taxonomy" id="70415"/>
    <lineage>
        <taxon>Eukaryota</taxon>
        <taxon>Metazoa</taxon>
        <taxon>Ecdysozoa</taxon>
        <taxon>Nematoda</taxon>
        <taxon>Enoplea</taxon>
        <taxon>Dorylaimia</taxon>
        <taxon>Trichinellida</taxon>
        <taxon>Trichuridae</taxon>
        <taxon>Trichuris</taxon>
    </lineage>
</organism>
<dbReference type="GO" id="GO:0004482">
    <property type="term" value="F:mRNA 5'-cap (guanine-N7-)-methyltransferase activity"/>
    <property type="evidence" value="ECO:0007669"/>
    <property type="project" value="InterPro"/>
</dbReference>
<dbReference type="AlphaFoldDB" id="A0A5S6QMV9"/>
<name>A0A5S6QMV9_TRIMR</name>
<dbReference type="Proteomes" id="UP000046395">
    <property type="component" value="Unassembled WGS sequence"/>
</dbReference>
<reference evidence="3" key="1">
    <citation type="submission" date="2019-12" db="UniProtKB">
        <authorList>
            <consortium name="WormBaseParasite"/>
        </authorList>
    </citation>
    <scope>IDENTIFICATION</scope>
</reference>
<accession>A0A5S6QMV9</accession>